<reference evidence="2 3" key="1">
    <citation type="submission" date="2018-06" db="EMBL/GenBank/DDBJ databases">
        <title>Genomic Encyclopedia of Type Strains, Phase III (KMG-III): the genomes of soil and plant-associated and newly described type strains.</title>
        <authorList>
            <person name="Whitman W."/>
        </authorList>
    </citation>
    <scope>NUCLEOTIDE SEQUENCE [LARGE SCALE GENOMIC DNA]</scope>
    <source>
        <strain evidence="2 3">CGMCC 1.12504</strain>
    </source>
</reference>
<evidence type="ECO:0008006" key="4">
    <source>
        <dbReference type="Google" id="ProtNLM"/>
    </source>
</evidence>
<proteinExistence type="predicted"/>
<evidence type="ECO:0000313" key="3">
    <source>
        <dbReference type="Proteomes" id="UP000249518"/>
    </source>
</evidence>
<dbReference type="OrthoDB" id="1495718at2"/>
<comment type="caution">
    <text evidence="2">The sequence shown here is derived from an EMBL/GenBank/DDBJ whole genome shotgun (WGS) entry which is preliminary data.</text>
</comment>
<dbReference type="InterPro" id="IPR021428">
    <property type="entry name" value="DUF3078"/>
</dbReference>
<feature type="chain" id="PRO_5016327921" description="DUF3078 family protein" evidence="1">
    <location>
        <begin position="31"/>
        <end position="328"/>
    </location>
</feature>
<sequence length="328" mass="37928">MVIFAVPNQRYRIMRFFQLLLMLSVSQLFFSQTLVTESDTIPKDTTYWTKKNIAGLDFSQIAFVNWNAGGNSSVSGLLKGDFARKYVRGNVIWNNEMSLRYGINKQEGRELRKTDDAFSFLSNYGYKKEPGSNWYYSARFNFNTQFTDGYAYPNTNDPVSRLFAPAYIFLGAGSEYNRKDLNMNFYFSPLTIKTTLVLDERLANMGSFGVDKAIYDEEGNLLRRGRKTRTEFGMLFNSYWKKEFYKNMFFEHRLSLYSDYINNFGNVDVDWQLSVDLVVNQYVKANIGLHLIYDDDIKAKEEIAGEQVTVGPKLQLKQALGIGVTYAF</sequence>
<keyword evidence="1" id="KW-0732">Signal</keyword>
<accession>A0A328WW25</accession>
<dbReference type="EMBL" id="QLSV01000006">
    <property type="protein sequence ID" value="RAR48044.1"/>
    <property type="molecule type" value="Genomic_DNA"/>
</dbReference>
<evidence type="ECO:0000256" key="1">
    <source>
        <dbReference type="SAM" id="SignalP"/>
    </source>
</evidence>
<dbReference type="AlphaFoldDB" id="A0A328WW25"/>
<dbReference type="Pfam" id="PF11276">
    <property type="entry name" value="DUF3078"/>
    <property type="match status" value="1"/>
</dbReference>
<evidence type="ECO:0000313" key="2">
    <source>
        <dbReference type="EMBL" id="RAR48044.1"/>
    </source>
</evidence>
<name>A0A328WW25_9FLAO</name>
<organism evidence="2 3">
    <name type="scientific">Flavobacterium lacus</name>
    <dbReference type="NCBI Taxonomy" id="1353778"/>
    <lineage>
        <taxon>Bacteria</taxon>
        <taxon>Pseudomonadati</taxon>
        <taxon>Bacteroidota</taxon>
        <taxon>Flavobacteriia</taxon>
        <taxon>Flavobacteriales</taxon>
        <taxon>Flavobacteriaceae</taxon>
        <taxon>Flavobacterium</taxon>
    </lineage>
</organism>
<dbReference type="Proteomes" id="UP000249518">
    <property type="component" value="Unassembled WGS sequence"/>
</dbReference>
<protein>
    <recommendedName>
        <fullName evidence="4">DUF3078 family protein</fullName>
    </recommendedName>
</protein>
<feature type="signal peptide" evidence="1">
    <location>
        <begin position="1"/>
        <end position="30"/>
    </location>
</feature>
<gene>
    <name evidence="2" type="ORF">B0I10_10645</name>
</gene>
<keyword evidence="3" id="KW-1185">Reference proteome</keyword>